<reference evidence="1 2" key="1">
    <citation type="journal article" date="2022" name="Hortic Res">
        <title>A haplotype resolved chromosomal level avocado genome allows analysis of novel avocado genes.</title>
        <authorList>
            <person name="Nath O."/>
            <person name="Fletcher S.J."/>
            <person name="Hayward A."/>
            <person name="Shaw L.M."/>
            <person name="Masouleh A.K."/>
            <person name="Furtado A."/>
            <person name="Henry R.J."/>
            <person name="Mitter N."/>
        </authorList>
    </citation>
    <scope>NUCLEOTIDE SEQUENCE [LARGE SCALE GENOMIC DNA]</scope>
    <source>
        <strain evidence="2">cv. Hass</strain>
    </source>
</reference>
<protein>
    <submittedName>
        <fullName evidence="1">Uncharacterized protein</fullName>
    </submittedName>
</protein>
<dbReference type="EMBL" id="CM056815">
    <property type="protein sequence ID" value="KAJ8629538.1"/>
    <property type="molecule type" value="Genomic_DNA"/>
</dbReference>
<accession>A0ACC2L8Q2</accession>
<gene>
    <name evidence="1" type="ORF">MRB53_022861</name>
</gene>
<proteinExistence type="predicted"/>
<name>A0ACC2L8Q2_PERAE</name>
<keyword evidence="2" id="KW-1185">Reference proteome</keyword>
<dbReference type="Proteomes" id="UP001234297">
    <property type="component" value="Chromosome 7"/>
</dbReference>
<sequence length="423" mass="48582">MAKWSELPRDILERISSFCIIHDHIRMQYVCKSWRSILKNTNRELPFLMMLPNDDEEDTDARDFFSLSKQKIHTVHLLEIRGKRCCGSFRNGWLMIVDENLDVFLFHPWSKRRIDLPHDSTFRANSLIGSSWGEIRDLGILKAAVSDDGKVVVIAYGLGLWFLAFCRIGDDVYTHIDINPAVEDVIYHKGNFYLFTGKTSLYLLHIEEEEDGSSPHIEELTVRLENDFKIPYRTFGYLVPDVLTDSMFVISRDIERIGEGNDSDEEEDLPHKTVHFDIFMVSLEESKTLKRFKKVENLGDRVLFLGHNSPIVVLACELPGFEGNRIYFADSRAERYYDGLHGCRDSGVFSLDDGTVEELFAERFHPTLSPPIWIATPPYSSSEIFEESSYAHEHLSLSPDGKLPGIVGDYPDELLVDSHTGRH</sequence>
<evidence type="ECO:0000313" key="1">
    <source>
        <dbReference type="EMBL" id="KAJ8629538.1"/>
    </source>
</evidence>
<evidence type="ECO:0000313" key="2">
    <source>
        <dbReference type="Proteomes" id="UP001234297"/>
    </source>
</evidence>
<comment type="caution">
    <text evidence="1">The sequence shown here is derived from an EMBL/GenBank/DDBJ whole genome shotgun (WGS) entry which is preliminary data.</text>
</comment>
<organism evidence="1 2">
    <name type="scientific">Persea americana</name>
    <name type="common">Avocado</name>
    <dbReference type="NCBI Taxonomy" id="3435"/>
    <lineage>
        <taxon>Eukaryota</taxon>
        <taxon>Viridiplantae</taxon>
        <taxon>Streptophyta</taxon>
        <taxon>Embryophyta</taxon>
        <taxon>Tracheophyta</taxon>
        <taxon>Spermatophyta</taxon>
        <taxon>Magnoliopsida</taxon>
        <taxon>Magnoliidae</taxon>
        <taxon>Laurales</taxon>
        <taxon>Lauraceae</taxon>
        <taxon>Persea</taxon>
    </lineage>
</organism>